<gene>
    <name evidence="8" type="ORF">Alo02nite_75140</name>
    <name evidence="9" type="ORF">BJ964_005281</name>
</gene>
<evidence type="ECO:0000256" key="4">
    <source>
        <dbReference type="ARBA" id="ARBA00022989"/>
    </source>
</evidence>
<feature type="transmembrane region" description="Helical" evidence="7">
    <location>
        <begin position="315"/>
        <end position="338"/>
    </location>
</feature>
<keyword evidence="11" id="KW-1185">Reference proteome</keyword>
<sequence>MTVTDRQATYREVFAEPTFRTLFVARTLAISANSLQIFALSVLVYASTGSPLLSALAFGAGFLPQFAGGLLLGSLTDRLPARPLIVAGYAVEAALAATLCLAGLPVVVNLLLVAAVACFTPVFSGAASKVIAERLTGDAYVLGRSLTSMSSSAAQLLGLAGGGVAVATLGARPALLVAAVCHLLAAAAVRIGLPADRSGLPAGCGSDRGGLPAERVGDRGGSPADRSGLPTDHDGLHADRGGDRAGPPAGRSGPSAVRGRAGSKTGGAVRDSWTGAISMLTDRTIRRLLLAQWLPSAFVAGSEALLVAYAARRGFAPGAGAILMAAPAVGMLIGNFAVGRLLRPSVRERLSAPLIILLGAPLITLLAPLPLPLVTAVLVLAGTGFAYGLGVQREFLEAAPADRLGQLFALLSTGLMALQGVGPLVFGALAELTSPATAIAAAGIATSLVALPVHLRRRVA</sequence>
<feature type="transmembrane region" description="Helical" evidence="7">
    <location>
        <begin position="350"/>
        <end position="367"/>
    </location>
</feature>
<evidence type="ECO:0000256" key="1">
    <source>
        <dbReference type="ARBA" id="ARBA00004651"/>
    </source>
</evidence>
<evidence type="ECO:0000256" key="6">
    <source>
        <dbReference type="SAM" id="MobiDB-lite"/>
    </source>
</evidence>
<comment type="caution">
    <text evidence="9">The sequence shown here is derived from an EMBL/GenBank/DDBJ whole genome shotgun (WGS) entry which is preliminary data.</text>
</comment>
<dbReference type="InterPro" id="IPR036259">
    <property type="entry name" value="MFS_trans_sf"/>
</dbReference>
<evidence type="ECO:0000313" key="9">
    <source>
        <dbReference type="EMBL" id="MBB4751120.1"/>
    </source>
</evidence>
<reference evidence="9 10" key="1">
    <citation type="submission" date="2020-08" db="EMBL/GenBank/DDBJ databases">
        <title>Sequencing the genomes of 1000 actinobacteria strains.</title>
        <authorList>
            <person name="Klenk H.-P."/>
        </authorList>
    </citation>
    <scope>NUCLEOTIDE SEQUENCE [LARGE SCALE GENOMIC DNA]</scope>
    <source>
        <strain evidence="9 10">DSM 43150</strain>
    </source>
</reference>
<dbReference type="Pfam" id="PF07690">
    <property type="entry name" value="MFS_1"/>
    <property type="match status" value="1"/>
</dbReference>
<evidence type="ECO:0000256" key="7">
    <source>
        <dbReference type="SAM" id="Phobius"/>
    </source>
</evidence>
<feature type="region of interest" description="Disordered" evidence="6">
    <location>
        <begin position="203"/>
        <end position="268"/>
    </location>
</feature>
<dbReference type="AlphaFoldDB" id="A0A7W7HIG5"/>
<feature type="transmembrane region" description="Helical" evidence="7">
    <location>
        <begin position="52"/>
        <end position="72"/>
    </location>
</feature>
<feature type="transmembrane region" description="Helical" evidence="7">
    <location>
        <begin position="404"/>
        <end position="430"/>
    </location>
</feature>
<keyword evidence="5 7" id="KW-0472">Membrane</keyword>
<feature type="transmembrane region" description="Helical" evidence="7">
    <location>
        <begin position="436"/>
        <end position="455"/>
    </location>
</feature>
<dbReference type="PANTHER" id="PTHR23513">
    <property type="entry name" value="INTEGRAL MEMBRANE EFFLUX PROTEIN-RELATED"/>
    <property type="match status" value="1"/>
</dbReference>
<evidence type="ECO:0000256" key="3">
    <source>
        <dbReference type="ARBA" id="ARBA00022692"/>
    </source>
</evidence>
<keyword evidence="4 7" id="KW-1133">Transmembrane helix</keyword>
<feature type="transmembrane region" description="Helical" evidence="7">
    <location>
        <begin position="84"/>
        <end position="104"/>
    </location>
</feature>
<feature type="compositionally biased region" description="Low complexity" evidence="6">
    <location>
        <begin position="245"/>
        <end position="256"/>
    </location>
</feature>
<name>A0A7W7HIG5_9ACTN</name>
<accession>A0A7W7HIG5</accession>
<keyword evidence="3 7" id="KW-0812">Transmembrane</keyword>
<evidence type="ECO:0000313" key="11">
    <source>
        <dbReference type="Proteomes" id="UP000631312"/>
    </source>
</evidence>
<dbReference type="SUPFAM" id="SSF103473">
    <property type="entry name" value="MFS general substrate transporter"/>
    <property type="match status" value="1"/>
</dbReference>
<dbReference type="GO" id="GO:0022857">
    <property type="term" value="F:transmembrane transporter activity"/>
    <property type="evidence" value="ECO:0007669"/>
    <property type="project" value="InterPro"/>
</dbReference>
<feature type="compositionally biased region" description="Basic and acidic residues" evidence="6">
    <location>
        <begin position="231"/>
        <end position="243"/>
    </location>
</feature>
<dbReference type="EMBL" id="BOMP01000138">
    <property type="protein sequence ID" value="GIE44616.1"/>
    <property type="molecule type" value="Genomic_DNA"/>
</dbReference>
<evidence type="ECO:0000256" key="2">
    <source>
        <dbReference type="ARBA" id="ARBA00022475"/>
    </source>
</evidence>
<feature type="transmembrane region" description="Helical" evidence="7">
    <location>
        <begin position="110"/>
        <end position="132"/>
    </location>
</feature>
<reference evidence="8 11" key="2">
    <citation type="submission" date="2021-01" db="EMBL/GenBank/DDBJ databases">
        <title>Whole genome shotgun sequence of Actinoplanes lobatus NBRC 12513.</title>
        <authorList>
            <person name="Komaki H."/>
            <person name="Tamura T."/>
        </authorList>
    </citation>
    <scope>NUCLEOTIDE SEQUENCE [LARGE SCALE GENOMIC DNA]</scope>
    <source>
        <strain evidence="8 11">NBRC 12513</strain>
    </source>
</reference>
<proteinExistence type="predicted"/>
<evidence type="ECO:0000313" key="8">
    <source>
        <dbReference type="EMBL" id="GIE44616.1"/>
    </source>
</evidence>
<dbReference type="GO" id="GO:0005886">
    <property type="term" value="C:plasma membrane"/>
    <property type="evidence" value="ECO:0007669"/>
    <property type="project" value="UniProtKB-SubCell"/>
</dbReference>
<organism evidence="9 10">
    <name type="scientific">Actinoplanes lobatus</name>
    <dbReference type="NCBI Taxonomy" id="113568"/>
    <lineage>
        <taxon>Bacteria</taxon>
        <taxon>Bacillati</taxon>
        <taxon>Actinomycetota</taxon>
        <taxon>Actinomycetes</taxon>
        <taxon>Micromonosporales</taxon>
        <taxon>Micromonosporaceae</taxon>
        <taxon>Actinoplanes</taxon>
    </lineage>
</organism>
<comment type="subcellular location">
    <subcellularLocation>
        <location evidence="1">Cell membrane</location>
        <topology evidence="1">Multi-pass membrane protein</topology>
    </subcellularLocation>
</comment>
<evidence type="ECO:0000313" key="10">
    <source>
        <dbReference type="Proteomes" id="UP000590511"/>
    </source>
</evidence>
<protein>
    <submittedName>
        <fullName evidence="9">Putative MFS family arabinose efflux permease</fullName>
    </submittedName>
</protein>
<dbReference type="Proteomes" id="UP000590511">
    <property type="component" value="Unassembled WGS sequence"/>
</dbReference>
<feature type="transmembrane region" description="Helical" evidence="7">
    <location>
        <begin position="373"/>
        <end position="392"/>
    </location>
</feature>
<keyword evidence="2" id="KW-1003">Cell membrane</keyword>
<dbReference type="PANTHER" id="PTHR23513:SF11">
    <property type="entry name" value="STAPHYLOFERRIN A TRANSPORTER"/>
    <property type="match status" value="1"/>
</dbReference>
<evidence type="ECO:0000256" key="5">
    <source>
        <dbReference type="ARBA" id="ARBA00023136"/>
    </source>
</evidence>
<dbReference type="EMBL" id="JACHNC010000001">
    <property type="protein sequence ID" value="MBB4751120.1"/>
    <property type="molecule type" value="Genomic_DNA"/>
</dbReference>
<dbReference type="Gene3D" id="1.20.1250.20">
    <property type="entry name" value="MFS general substrate transporter like domains"/>
    <property type="match status" value="1"/>
</dbReference>
<dbReference type="InterPro" id="IPR011701">
    <property type="entry name" value="MFS"/>
</dbReference>
<feature type="transmembrane region" description="Helical" evidence="7">
    <location>
        <begin position="21"/>
        <end position="46"/>
    </location>
</feature>
<dbReference type="Proteomes" id="UP000631312">
    <property type="component" value="Unassembled WGS sequence"/>
</dbReference>
<feature type="transmembrane region" description="Helical" evidence="7">
    <location>
        <begin position="288"/>
        <end position="309"/>
    </location>
</feature>
<dbReference type="RefSeq" id="WP_188123198.1">
    <property type="nucleotide sequence ID" value="NZ_BOMP01000138.1"/>
</dbReference>